<evidence type="ECO:0000256" key="1">
    <source>
        <dbReference type="SAM" id="MobiDB-lite"/>
    </source>
</evidence>
<evidence type="ECO:0000313" key="2">
    <source>
        <dbReference type="EMBL" id="KAJ1108977.1"/>
    </source>
</evidence>
<gene>
    <name evidence="2" type="ORF">NDU88_006347</name>
</gene>
<dbReference type="Proteomes" id="UP001066276">
    <property type="component" value="Chromosome 9"/>
</dbReference>
<proteinExistence type="predicted"/>
<feature type="compositionally biased region" description="Polar residues" evidence="1">
    <location>
        <begin position="82"/>
        <end position="95"/>
    </location>
</feature>
<comment type="caution">
    <text evidence="2">The sequence shown here is derived from an EMBL/GenBank/DDBJ whole genome shotgun (WGS) entry which is preliminary data.</text>
</comment>
<evidence type="ECO:0000313" key="3">
    <source>
        <dbReference type="Proteomes" id="UP001066276"/>
    </source>
</evidence>
<protein>
    <submittedName>
        <fullName evidence="2">Uncharacterized protein</fullName>
    </submittedName>
</protein>
<dbReference type="EMBL" id="JANPWB010000013">
    <property type="protein sequence ID" value="KAJ1108977.1"/>
    <property type="molecule type" value="Genomic_DNA"/>
</dbReference>
<name>A0AAV7N371_PLEWA</name>
<sequence>MPLAPTTVAATRKKLKKNKSFCYSGGSHQHILERRCASSTAEEAIPGPSPQPKETSQSASSDGGAALAAPATMSDGAPPAETPQSTAPAPLATWTSPATLKTATYHPLTEKPPATVAIPSVAVSPAAVQPTAGPLVPASTTPFATYIQGSVMMEALEELEVSLMRRARQEQQQEAQSGMIF</sequence>
<keyword evidence="3" id="KW-1185">Reference proteome</keyword>
<accession>A0AAV7N371</accession>
<reference evidence="2" key="1">
    <citation type="journal article" date="2022" name="bioRxiv">
        <title>Sequencing and chromosome-scale assembly of the giantPleurodeles waltlgenome.</title>
        <authorList>
            <person name="Brown T."/>
            <person name="Elewa A."/>
            <person name="Iarovenko S."/>
            <person name="Subramanian E."/>
            <person name="Araus A.J."/>
            <person name="Petzold A."/>
            <person name="Susuki M."/>
            <person name="Suzuki K.-i.T."/>
            <person name="Hayashi T."/>
            <person name="Toyoda A."/>
            <person name="Oliveira C."/>
            <person name="Osipova E."/>
            <person name="Leigh N.D."/>
            <person name="Simon A."/>
            <person name="Yun M.H."/>
        </authorList>
    </citation>
    <scope>NUCLEOTIDE SEQUENCE</scope>
    <source>
        <strain evidence="2">20211129_DDA</strain>
        <tissue evidence="2">Liver</tissue>
    </source>
</reference>
<organism evidence="2 3">
    <name type="scientific">Pleurodeles waltl</name>
    <name type="common">Iberian ribbed newt</name>
    <dbReference type="NCBI Taxonomy" id="8319"/>
    <lineage>
        <taxon>Eukaryota</taxon>
        <taxon>Metazoa</taxon>
        <taxon>Chordata</taxon>
        <taxon>Craniata</taxon>
        <taxon>Vertebrata</taxon>
        <taxon>Euteleostomi</taxon>
        <taxon>Amphibia</taxon>
        <taxon>Batrachia</taxon>
        <taxon>Caudata</taxon>
        <taxon>Salamandroidea</taxon>
        <taxon>Salamandridae</taxon>
        <taxon>Pleurodelinae</taxon>
        <taxon>Pleurodeles</taxon>
    </lineage>
</organism>
<feature type="compositionally biased region" description="Low complexity" evidence="1">
    <location>
        <begin position="56"/>
        <end position="74"/>
    </location>
</feature>
<dbReference type="AlphaFoldDB" id="A0AAV7N371"/>
<feature type="region of interest" description="Disordered" evidence="1">
    <location>
        <begin position="35"/>
        <end position="95"/>
    </location>
</feature>